<sequence>MVAQADGKGVVMRRPADEPKIQAHRTKGQKANQKRMAAVGTIYSVDRVVRTPTDVVASLFRDPASDRPVSTSTRPRPVGKHVWASLTYEDDGITVPGTDLVFAWRSVELKRRNPGRRREVVYLMDGPDAFWERPACVFAGDQRGGDSGSSARGPTIVGRGSPVLP</sequence>
<evidence type="ECO:0000313" key="3">
    <source>
        <dbReference type="Proteomes" id="UP001272242"/>
    </source>
</evidence>
<dbReference type="RefSeq" id="WP_320684895.1">
    <property type="nucleotide sequence ID" value="NZ_JAXBLV010000004.1"/>
</dbReference>
<protein>
    <submittedName>
        <fullName evidence="2">Uncharacterized protein</fullName>
    </submittedName>
</protein>
<evidence type="ECO:0000256" key="1">
    <source>
        <dbReference type="SAM" id="MobiDB-lite"/>
    </source>
</evidence>
<dbReference type="Proteomes" id="UP001272242">
    <property type="component" value="Unassembled WGS sequence"/>
</dbReference>
<organism evidence="2 3">
    <name type="scientific">Gemmata algarum</name>
    <dbReference type="NCBI Taxonomy" id="2975278"/>
    <lineage>
        <taxon>Bacteria</taxon>
        <taxon>Pseudomonadati</taxon>
        <taxon>Planctomycetota</taxon>
        <taxon>Planctomycetia</taxon>
        <taxon>Gemmatales</taxon>
        <taxon>Gemmataceae</taxon>
        <taxon>Gemmata</taxon>
    </lineage>
</organism>
<feature type="region of interest" description="Disordered" evidence="1">
    <location>
        <begin position="141"/>
        <end position="165"/>
    </location>
</feature>
<gene>
    <name evidence="2" type="ORF">R5W23_005744</name>
</gene>
<dbReference type="EMBL" id="JAXBLV010000004">
    <property type="protein sequence ID" value="MDY3557895.1"/>
    <property type="molecule type" value="Genomic_DNA"/>
</dbReference>
<keyword evidence="3" id="KW-1185">Reference proteome</keyword>
<accession>A0ABU5ETW0</accession>
<proteinExistence type="predicted"/>
<evidence type="ECO:0000313" key="2">
    <source>
        <dbReference type="EMBL" id="MDY3557895.1"/>
    </source>
</evidence>
<name>A0ABU5ETW0_9BACT</name>
<comment type="caution">
    <text evidence="2">The sequence shown here is derived from an EMBL/GenBank/DDBJ whole genome shotgun (WGS) entry which is preliminary data.</text>
</comment>
<reference evidence="3" key="1">
    <citation type="journal article" date="2023" name="Mar. Drugs">
        <title>Gemmata algarum, a Novel Planctomycete Isolated from an Algal Mat, Displays Antimicrobial Activity.</title>
        <authorList>
            <person name="Kumar G."/>
            <person name="Kallscheuer N."/>
            <person name="Kashif M."/>
            <person name="Ahamad S."/>
            <person name="Jagadeeshwari U."/>
            <person name="Pannikurungottu S."/>
            <person name="Haufschild T."/>
            <person name="Kabuu M."/>
            <person name="Sasikala C."/>
            <person name="Jogler C."/>
            <person name="Ramana C."/>
        </authorList>
    </citation>
    <scope>NUCLEOTIDE SEQUENCE [LARGE SCALE GENOMIC DNA]</scope>
    <source>
        <strain evidence="3">JC673</strain>
    </source>
</reference>